<reference evidence="1 2" key="1">
    <citation type="submission" date="2015-04" db="EMBL/GenBank/DDBJ databases">
        <title>Draft genome of the roundworm Trichinella nativa.</title>
        <authorList>
            <person name="Mitreva M."/>
        </authorList>
    </citation>
    <scope>NUCLEOTIDE SEQUENCE [LARGE SCALE GENOMIC DNA]</scope>
    <source>
        <strain evidence="1 2">ISS45</strain>
    </source>
</reference>
<accession>A0A1Y3EK36</accession>
<sequence length="116" mass="12783">MRCLNDFQKKIATRAPFNKLVGTALFKLSSKLKSRHCHCLQIFVAINFSAKQCARQLEVLPEADPAGLPPLLLFLLFSADGFFPLLSALSTNTNETSAIFVCLPFSHSSKLAVISR</sequence>
<organism evidence="1 2">
    <name type="scientific">Trichinella nativa</name>
    <dbReference type="NCBI Taxonomy" id="6335"/>
    <lineage>
        <taxon>Eukaryota</taxon>
        <taxon>Metazoa</taxon>
        <taxon>Ecdysozoa</taxon>
        <taxon>Nematoda</taxon>
        <taxon>Enoplea</taxon>
        <taxon>Dorylaimia</taxon>
        <taxon>Trichinellida</taxon>
        <taxon>Trichinellidae</taxon>
        <taxon>Trichinella</taxon>
    </lineage>
</organism>
<proteinExistence type="predicted"/>
<gene>
    <name evidence="1" type="ORF">D917_08444</name>
</gene>
<name>A0A1Y3EK36_9BILA</name>
<dbReference type="Proteomes" id="UP000243006">
    <property type="component" value="Unassembled WGS sequence"/>
</dbReference>
<dbReference type="AlphaFoldDB" id="A0A1Y3EK36"/>
<evidence type="ECO:0000313" key="1">
    <source>
        <dbReference type="EMBL" id="OUC45431.1"/>
    </source>
</evidence>
<dbReference type="EMBL" id="LVZM01009553">
    <property type="protein sequence ID" value="OUC45431.1"/>
    <property type="molecule type" value="Genomic_DNA"/>
</dbReference>
<protein>
    <submittedName>
        <fullName evidence="1">Uncharacterized protein</fullName>
    </submittedName>
</protein>
<comment type="caution">
    <text evidence="1">The sequence shown here is derived from an EMBL/GenBank/DDBJ whole genome shotgun (WGS) entry which is preliminary data.</text>
</comment>
<evidence type="ECO:0000313" key="2">
    <source>
        <dbReference type="Proteomes" id="UP000243006"/>
    </source>
</evidence>